<feature type="non-terminal residue" evidence="1">
    <location>
        <position position="200"/>
    </location>
</feature>
<comment type="caution">
    <text evidence="1">The sequence shown here is derived from an EMBL/GenBank/DDBJ whole genome shotgun (WGS) entry which is preliminary data.</text>
</comment>
<organism evidence="1">
    <name type="scientific">marine sediment metagenome</name>
    <dbReference type="NCBI Taxonomy" id="412755"/>
    <lineage>
        <taxon>unclassified sequences</taxon>
        <taxon>metagenomes</taxon>
        <taxon>ecological metagenomes</taxon>
    </lineage>
</organism>
<sequence length="200" mass="21523">MADPSTTRKDIRQAVIKKLYSPRYPIVGATTSTASDTSSVVDSILAPSGQVEDYNSVFIYIAELVTGGPAIGEVARVTDTDFSGSTSKLTIAPAFTDEVQTGTDYEIHYVFHPTEIHDRINELLENMRGWVFIPLSGLLSDGNFNSGITITDNWTASGTTQAINTTAAYILFGDGSMGITAGAVTTYSYQRVYVAEDTPL</sequence>
<name>A0A0F9GMI6_9ZZZZ</name>
<proteinExistence type="predicted"/>
<evidence type="ECO:0000313" key="1">
    <source>
        <dbReference type="EMBL" id="KKL64322.1"/>
    </source>
</evidence>
<dbReference type="EMBL" id="LAZR01027882">
    <property type="protein sequence ID" value="KKL64322.1"/>
    <property type="molecule type" value="Genomic_DNA"/>
</dbReference>
<gene>
    <name evidence="1" type="ORF">LCGC14_2166160</name>
</gene>
<reference evidence="1" key="1">
    <citation type="journal article" date="2015" name="Nature">
        <title>Complex archaea that bridge the gap between prokaryotes and eukaryotes.</title>
        <authorList>
            <person name="Spang A."/>
            <person name="Saw J.H."/>
            <person name="Jorgensen S.L."/>
            <person name="Zaremba-Niedzwiedzka K."/>
            <person name="Martijn J."/>
            <person name="Lind A.E."/>
            <person name="van Eijk R."/>
            <person name="Schleper C."/>
            <person name="Guy L."/>
            <person name="Ettema T.J."/>
        </authorList>
    </citation>
    <scope>NUCLEOTIDE SEQUENCE</scope>
</reference>
<accession>A0A0F9GMI6</accession>
<dbReference type="AlphaFoldDB" id="A0A0F9GMI6"/>
<protein>
    <submittedName>
        <fullName evidence="1">Uncharacterized protein</fullName>
    </submittedName>
</protein>